<dbReference type="PANTHER" id="PTHR16184:SF6">
    <property type="entry name" value="ELONGATOR COMPLEX PROTEIN 6"/>
    <property type="match status" value="1"/>
</dbReference>
<reference evidence="3 4" key="2">
    <citation type="submission" date="2016-08" db="EMBL/GenBank/DDBJ databases">
        <title>Pervasive Adenine N6-methylation of Active Genes in Fungi.</title>
        <authorList>
            <consortium name="DOE Joint Genome Institute"/>
            <person name="Mondo S.J."/>
            <person name="Dannebaum R.O."/>
            <person name="Kuo R.C."/>
            <person name="Labutti K."/>
            <person name="Haridas S."/>
            <person name="Kuo A."/>
            <person name="Salamov A."/>
            <person name="Ahrendt S.R."/>
            <person name="Lipzen A."/>
            <person name="Sullivan W."/>
            <person name="Andreopoulos W.B."/>
            <person name="Clum A."/>
            <person name="Lindquist E."/>
            <person name="Daum C."/>
            <person name="Ramamoorthy G.K."/>
            <person name="Gryganskyi A."/>
            <person name="Culley D."/>
            <person name="Magnuson J.K."/>
            <person name="James T.Y."/>
            <person name="O'Malley M.A."/>
            <person name="Stajich J.E."/>
            <person name="Spatafora J.W."/>
            <person name="Visel A."/>
            <person name="Grigoriev I.V."/>
        </authorList>
    </citation>
    <scope>NUCLEOTIDE SEQUENCE [LARGE SCALE GENOMIC DNA]</scope>
    <source>
        <strain evidence="4">finn</strain>
    </source>
</reference>
<proteinExistence type="inferred from homology"/>
<organism evidence="3 4">
    <name type="scientific">Piromyces finnis</name>
    <dbReference type="NCBI Taxonomy" id="1754191"/>
    <lineage>
        <taxon>Eukaryota</taxon>
        <taxon>Fungi</taxon>
        <taxon>Fungi incertae sedis</taxon>
        <taxon>Chytridiomycota</taxon>
        <taxon>Chytridiomycota incertae sedis</taxon>
        <taxon>Neocallimastigomycetes</taxon>
        <taxon>Neocallimastigales</taxon>
        <taxon>Neocallimastigaceae</taxon>
        <taxon>Piromyces</taxon>
    </lineage>
</organism>
<name>A0A1Y1VMP0_9FUNG</name>
<dbReference type="UniPathway" id="UPA00988"/>
<comment type="similarity">
    <text evidence="2">Belongs to the ELP6 family.</text>
</comment>
<dbReference type="EMBL" id="MCFH01000002">
    <property type="protein sequence ID" value="ORX60193.1"/>
    <property type="molecule type" value="Genomic_DNA"/>
</dbReference>
<comment type="pathway">
    <text evidence="1">tRNA modification; 5-methoxycarbonylmethyl-2-thiouridine-tRNA biosynthesis.</text>
</comment>
<evidence type="ECO:0000256" key="2">
    <source>
        <dbReference type="ARBA" id="ARBA00008837"/>
    </source>
</evidence>
<dbReference type="PANTHER" id="PTHR16184">
    <property type="entry name" value="ELONGATOR COMPLEX PROTEIN 6"/>
    <property type="match status" value="1"/>
</dbReference>
<sequence>MYAPIDNVLPNQNGKSILIADTIFADAAFLVNHFLSKSIKNKDGNVILISFTSNYTQYESIQKKMGNNLKLYKDTEKLNFIDANLISTEKNNISLDALYTRIKNILGETSFESTTLILDDITHLVYIEYPMNEILDFEYKCRNICKKYNCDLVVKIHKDVCETSDADSISINHKQLLNYLINSYEYIIEINELESGYTDDIQGQLSFARGVSCTQYDFNPRLYHYKINENPAFSKFYAKGLIEGTI</sequence>
<dbReference type="GO" id="GO:0033588">
    <property type="term" value="C:elongator holoenzyme complex"/>
    <property type="evidence" value="ECO:0007669"/>
    <property type="project" value="InterPro"/>
</dbReference>
<comment type="caution">
    <text evidence="3">The sequence shown here is derived from an EMBL/GenBank/DDBJ whole genome shotgun (WGS) entry which is preliminary data.</text>
</comment>
<evidence type="ECO:0008006" key="5">
    <source>
        <dbReference type="Google" id="ProtNLM"/>
    </source>
</evidence>
<evidence type="ECO:0000313" key="4">
    <source>
        <dbReference type="Proteomes" id="UP000193719"/>
    </source>
</evidence>
<dbReference type="AlphaFoldDB" id="A0A1Y1VMP0"/>
<dbReference type="CDD" id="cd19495">
    <property type="entry name" value="Elp6"/>
    <property type="match status" value="1"/>
</dbReference>
<dbReference type="STRING" id="1754191.A0A1Y1VMP0"/>
<dbReference type="Pfam" id="PF09807">
    <property type="entry name" value="ELP6"/>
    <property type="match status" value="2"/>
</dbReference>
<dbReference type="GO" id="GO:0002098">
    <property type="term" value="P:tRNA wobble uridine modification"/>
    <property type="evidence" value="ECO:0007669"/>
    <property type="project" value="InterPro"/>
</dbReference>
<evidence type="ECO:0000256" key="1">
    <source>
        <dbReference type="ARBA" id="ARBA00005043"/>
    </source>
</evidence>
<gene>
    <name evidence="3" type="ORF">BCR36DRAFT_316747</name>
</gene>
<protein>
    <recommendedName>
        <fullName evidence="5">Elongator complex protein 6</fullName>
    </recommendedName>
</protein>
<evidence type="ECO:0000313" key="3">
    <source>
        <dbReference type="EMBL" id="ORX60193.1"/>
    </source>
</evidence>
<dbReference type="InterPro" id="IPR027417">
    <property type="entry name" value="P-loop_NTPase"/>
</dbReference>
<keyword evidence="4" id="KW-1185">Reference proteome</keyword>
<dbReference type="InterPro" id="IPR018627">
    <property type="entry name" value="ELP6"/>
</dbReference>
<dbReference type="OrthoDB" id="9995306at2759"/>
<accession>A0A1Y1VMP0</accession>
<dbReference type="Gene3D" id="3.40.50.300">
    <property type="entry name" value="P-loop containing nucleotide triphosphate hydrolases"/>
    <property type="match status" value="1"/>
</dbReference>
<dbReference type="Proteomes" id="UP000193719">
    <property type="component" value="Unassembled WGS sequence"/>
</dbReference>
<reference evidence="3 4" key="1">
    <citation type="submission" date="2016-08" db="EMBL/GenBank/DDBJ databases">
        <title>Genomes of anaerobic fungi encode conserved fungal cellulosomes for biomass hydrolysis.</title>
        <authorList>
            <consortium name="DOE Joint Genome Institute"/>
            <person name="Haitjema C.H."/>
            <person name="Gilmore S.P."/>
            <person name="Henske J.K."/>
            <person name="Solomon K.V."/>
            <person name="De Groot R."/>
            <person name="Kuo A."/>
            <person name="Mondo S.J."/>
            <person name="Salamov A.A."/>
            <person name="Labutti K."/>
            <person name="Zhao Z."/>
            <person name="Chiniquy J."/>
            <person name="Barry K."/>
            <person name="Brewer H.M."/>
            <person name="Purvine S.O."/>
            <person name="Wright A.T."/>
            <person name="Boxma B."/>
            <person name="Van Alen T."/>
            <person name="Hackstein J.H."/>
            <person name="Baker S.E."/>
            <person name="Grigoriev I.V."/>
            <person name="O'Malley M.A."/>
        </authorList>
    </citation>
    <scope>NUCLEOTIDE SEQUENCE [LARGE SCALE GENOMIC DNA]</scope>
    <source>
        <strain evidence="4">finn</strain>
    </source>
</reference>